<dbReference type="GO" id="GO:0000922">
    <property type="term" value="C:spindle pole"/>
    <property type="evidence" value="ECO:0007669"/>
    <property type="project" value="InterPro"/>
</dbReference>
<dbReference type="PANTHER" id="PTHR19302">
    <property type="entry name" value="GAMMA TUBULIN COMPLEX PROTEIN"/>
    <property type="match status" value="1"/>
</dbReference>
<evidence type="ECO:0000259" key="8">
    <source>
        <dbReference type="Pfam" id="PF17681"/>
    </source>
</evidence>
<evidence type="ECO:0000256" key="2">
    <source>
        <dbReference type="ARBA" id="ARBA00010337"/>
    </source>
</evidence>
<comment type="similarity">
    <text evidence="2">Belongs to the TUBGCP family.</text>
</comment>
<feature type="domain" description="Gamma tubulin complex component protein N-terminal" evidence="8">
    <location>
        <begin position="300"/>
        <end position="561"/>
    </location>
</feature>
<dbReference type="Pfam" id="PF04130">
    <property type="entry name" value="GCP_C_terminal"/>
    <property type="match status" value="1"/>
</dbReference>
<reference evidence="10 11" key="1">
    <citation type="journal article" date="2024" name="BMC Genomics">
        <title>De novo assembly and annotation of Popillia japonica's genome with initial clues to its potential as an invasive pest.</title>
        <authorList>
            <person name="Cucini C."/>
            <person name="Boschi S."/>
            <person name="Funari R."/>
            <person name="Cardaioli E."/>
            <person name="Iannotti N."/>
            <person name="Marturano G."/>
            <person name="Paoli F."/>
            <person name="Bruttini M."/>
            <person name="Carapelli A."/>
            <person name="Frati F."/>
            <person name="Nardi F."/>
        </authorList>
    </citation>
    <scope>NUCLEOTIDE SEQUENCE [LARGE SCALE GENOMIC DNA]</scope>
    <source>
        <strain evidence="10">DMR45628</strain>
    </source>
</reference>
<comment type="caution">
    <text evidence="10">The sequence shown here is derived from an EMBL/GenBank/DDBJ whole genome shotgun (WGS) entry which is preliminary data.</text>
</comment>
<dbReference type="Pfam" id="PF17681">
    <property type="entry name" value="GCP_N_terminal"/>
    <property type="match status" value="1"/>
</dbReference>
<sequence>MNCDKKFESYNYGKIDDSNVNVSVNSVYCLLTKLCEKLLVSDKSNNNANKFLRKCRSKAFEILLSKKLPSVQGSEVLLQDNKDPYCHLLAWEFVLIKQHNLAEHAYQLQKCVNVLQKSSALNENVLSDILYILVKLCQLPDETASVSISNTTTSALQNSVKFRWYDSEKFKLSMPMICSDTKFKNNSFLLQTKRNIKRISCCDTSCTYKETNEEGSLSNEDDNDIWELVSKTEFSQHRTWESLGNSYPEKQPPFLSEASSKVFSNLYNMHACNILQLLGEGNGTPSIIVEQKNFVVHIKHLLVGITSDSFKRKENEEIYLLPGTTTEGVTPRTMELYCKDLLLCSCCYTSLDKLCNFKSTLEDCHSHGFIFKEFCDSINRYLGYYRLAIQNISDNSNLLSIHNHVRPLLSHLTVLASVCKVGPFTESGSLPNGVSLLNYLYQKTVELTDKDVIMVLYSVLYPCIQIYFNRFVQQWIFEGMVNDPYGEFFIVSNNTYLRTRGRTYWTRGHTVRVDMVPDFLGDLTQEILLCGKTVNLLKLCVPNSSLCVYLMGKKPSLLSCCLSSDQVSALERSSTCYYLEVMAECGPKFQLRNFIMKTTEQHAVFMNLISEKRAVTLKRLELEKLKGVQDQTEKKRKAGVQDQTEKKRKAVAELKSQYDEALHNKKSHLIQRVLDEMKSNEEMLRMQNLRQKLIEKETLDLIDYYDQLNEISNQKRKDLHLDLIDYYDQLNEISNQKRKDLQKHIDKLKRDDFDSTLINDVRQLDDEEDEEESSIQTRTTDKFSVEELSSANSNETFTSALSESPIKNEDDTADGIEMRTQKTVSETEQKSCAGSLDVINANSAGDIKISEVARIAAENFEIARRNRIKVLSEEMGFMGGPESVKVQQRPTPRNNNSDREASSLSELERNRLRVMSSEFDLHIGSMDKKLLDTYKRSELNTLDKNRMKIMGCSDCFHPRNPDTETVKIRNELNDVFARVEIKETSRETGQGKAGTNVNRIALDEHCDNDNYLNAVNSISTMQAPTSTEETNGNIANSEVNGNLHNTNTNDDALLDNFQELKRVQQKNLLNKSINLNLKLDFTNLKNDTVSQDNIRRNVGESIFSRFLKSPNFELEKPLPMSVGSTPCLELATPRIHGSIDNLNLESGATTAATNFTDEGFVFNEVKQEPVLFSTTTKKQSADGRVLEKTSLSKRVTMQEADAISTRAIKIFIQQSVSIPVNTQIGLVNNELLKYLFTDLQFLTHLNSLHNYFFLLDGEFGRNITEGLFEKLHDVNLPVDLINYRTLQHLVYDAVDSSIKLHKNSNCLSFKINSLPKAFNLEDPDVLECLSLSYKVTWPLNILLPSDTIAKYDEVFKFLLKLNRVSWVLKRTLLELKLLSKQSGKGEGYLTLSPQFQKLHRHRHIMTHFIQTLQNYIVGEVLQTSWDAFEKKLVLVNNIDEIYSLHVAYIKNILFMCLLNQRSLPIRKLFFKIFTVILKFYNYLRAAEWRFDEDDCIFEHANFKKLDDIFKNFEELATYFVKAAHKVAKVGYQPHLVQLLDMLNVNNYYTSRINVSRSQSNNSTLSSANVSQ</sequence>
<evidence type="ECO:0000313" key="11">
    <source>
        <dbReference type="Proteomes" id="UP001458880"/>
    </source>
</evidence>
<dbReference type="GO" id="GO:0051225">
    <property type="term" value="P:spindle assembly"/>
    <property type="evidence" value="ECO:0007669"/>
    <property type="project" value="TreeGrafter"/>
</dbReference>
<dbReference type="GO" id="GO:0000278">
    <property type="term" value="P:mitotic cell cycle"/>
    <property type="evidence" value="ECO:0007669"/>
    <property type="project" value="TreeGrafter"/>
</dbReference>
<dbReference type="InterPro" id="IPR045818">
    <property type="entry name" value="GCP6_N"/>
</dbReference>
<dbReference type="GO" id="GO:0005874">
    <property type="term" value="C:microtubule"/>
    <property type="evidence" value="ECO:0007669"/>
    <property type="project" value="UniProtKB-KW"/>
</dbReference>
<comment type="subcellular location">
    <subcellularLocation>
        <location evidence="1">Cytoplasm</location>
        <location evidence="1">Cytoskeleton</location>
    </subcellularLocation>
</comment>
<feature type="region of interest" description="Disordered" evidence="6">
    <location>
        <begin position="880"/>
        <end position="908"/>
    </location>
</feature>
<organism evidence="10 11">
    <name type="scientific">Popillia japonica</name>
    <name type="common">Japanese beetle</name>
    <dbReference type="NCBI Taxonomy" id="7064"/>
    <lineage>
        <taxon>Eukaryota</taxon>
        <taxon>Metazoa</taxon>
        <taxon>Ecdysozoa</taxon>
        <taxon>Arthropoda</taxon>
        <taxon>Hexapoda</taxon>
        <taxon>Insecta</taxon>
        <taxon>Pterygota</taxon>
        <taxon>Neoptera</taxon>
        <taxon>Endopterygota</taxon>
        <taxon>Coleoptera</taxon>
        <taxon>Polyphaga</taxon>
        <taxon>Scarabaeiformia</taxon>
        <taxon>Scarabaeidae</taxon>
        <taxon>Rutelinae</taxon>
        <taxon>Popillia</taxon>
    </lineage>
</organism>
<evidence type="ECO:0000256" key="6">
    <source>
        <dbReference type="SAM" id="MobiDB-lite"/>
    </source>
</evidence>
<dbReference type="GO" id="GO:0043015">
    <property type="term" value="F:gamma-tubulin binding"/>
    <property type="evidence" value="ECO:0007669"/>
    <property type="project" value="InterPro"/>
</dbReference>
<keyword evidence="11" id="KW-1185">Reference proteome</keyword>
<protein>
    <submittedName>
        <fullName evidence="10">Gamma-tubulin complex component 6 N-terminus</fullName>
    </submittedName>
</protein>
<dbReference type="Gene3D" id="1.20.120.1900">
    <property type="entry name" value="Gamma-tubulin complex, C-terminal domain"/>
    <property type="match status" value="1"/>
</dbReference>
<keyword evidence="5" id="KW-0206">Cytoskeleton</keyword>
<evidence type="ECO:0000313" key="10">
    <source>
        <dbReference type="EMBL" id="KAK9752727.1"/>
    </source>
</evidence>
<dbReference type="GO" id="GO:0000930">
    <property type="term" value="C:gamma-tubulin complex"/>
    <property type="evidence" value="ECO:0007669"/>
    <property type="project" value="TreeGrafter"/>
</dbReference>
<dbReference type="GO" id="GO:0051011">
    <property type="term" value="F:microtubule minus-end binding"/>
    <property type="evidence" value="ECO:0007669"/>
    <property type="project" value="TreeGrafter"/>
</dbReference>
<feature type="compositionally biased region" description="Polar residues" evidence="6">
    <location>
        <begin position="885"/>
        <end position="895"/>
    </location>
</feature>
<gene>
    <name evidence="10" type="ORF">QE152_g4041</name>
</gene>
<evidence type="ECO:0000256" key="5">
    <source>
        <dbReference type="ARBA" id="ARBA00023212"/>
    </source>
</evidence>
<keyword evidence="4" id="KW-0493">Microtubule</keyword>
<feature type="domain" description="Gamma-tubulin complex component 6 N-terminal" evidence="9">
    <location>
        <begin position="217"/>
        <end position="274"/>
    </location>
</feature>
<feature type="compositionally biased region" description="Polar residues" evidence="6">
    <location>
        <begin position="787"/>
        <end position="802"/>
    </location>
</feature>
<feature type="region of interest" description="Disordered" evidence="6">
    <location>
        <begin position="760"/>
        <end position="814"/>
    </location>
</feature>
<keyword evidence="3" id="KW-0963">Cytoplasm</keyword>
<dbReference type="InterPro" id="IPR007259">
    <property type="entry name" value="GCP"/>
</dbReference>
<evidence type="ECO:0000256" key="4">
    <source>
        <dbReference type="ARBA" id="ARBA00022701"/>
    </source>
</evidence>
<feature type="compositionally biased region" description="Basic and acidic residues" evidence="6">
    <location>
        <begin position="896"/>
        <end position="908"/>
    </location>
</feature>
<dbReference type="Proteomes" id="UP001458880">
    <property type="component" value="Unassembled WGS sequence"/>
</dbReference>
<dbReference type="GO" id="GO:0051321">
    <property type="term" value="P:meiotic cell cycle"/>
    <property type="evidence" value="ECO:0007669"/>
    <property type="project" value="TreeGrafter"/>
</dbReference>
<dbReference type="InterPro" id="IPR040457">
    <property type="entry name" value="GCP_C"/>
</dbReference>
<dbReference type="Pfam" id="PF19340">
    <property type="entry name" value="GCP6_N"/>
    <property type="match status" value="1"/>
</dbReference>
<dbReference type="PANTHER" id="PTHR19302:SF70">
    <property type="entry name" value="GAMMA-TUBULIN COMPLEX COMPONENT 6"/>
    <property type="match status" value="1"/>
</dbReference>
<evidence type="ECO:0000259" key="7">
    <source>
        <dbReference type="Pfam" id="PF04130"/>
    </source>
</evidence>
<dbReference type="GO" id="GO:0031122">
    <property type="term" value="P:cytoplasmic microtubule organization"/>
    <property type="evidence" value="ECO:0007669"/>
    <property type="project" value="TreeGrafter"/>
</dbReference>
<name>A0AAW1N268_POPJA</name>
<evidence type="ECO:0000259" key="9">
    <source>
        <dbReference type="Pfam" id="PF19340"/>
    </source>
</evidence>
<dbReference type="InterPro" id="IPR041470">
    <property type="entry name" value="GCP_N"/>
</dbReference>
<accession>A0AAW1N268</accession>
<evidence type="ECO:0000256" key="3">
    <source>
        <dbReference type="ARBA" id="ARBA00022490"/>
    </source>
</evidence>
<proteinExistence type="inferred from homology"/>
<dbReference type="InterPro" id="IPR042241">
    <property type="entry name" value="GCP_C_sf"/>
</dbReference>
<feature type="domain" description="Gamma tubulin complex component C-terminal" evidence="7">
    <location>
        <begin position="1242"/>
        <end position="1548"/>
    </location>
</feature>
<evidence type="ECO:0000256" key="1">
    <source>
        <dbReference type="ARBA" id="ARBA00004245"/>
    </source>
</evidence>
<dbReference type="EMBL" id="JASPKY010000018">
    <property type="protein sequence ID" value="KAK9752727.1"/>
    <property type="molecule type" value="Genomic_DNA"/>
</dbReference>
<dbReference type="GO" id="GO:0007020">
    <property type="term" value="P:microtubule nucleation"/>
    <property type="evidence" value="ECO:0007669"/>
    <property type="project" value="InterPro"/>
</dbReference>